<dbReference type="InterPro" id="IPR036390">
    <property type="entry name" value="WH_DNA-bd_sf"/>
</dbReference>
<dbReference type="Gene3D" id="3.40.190.290">
    <property type="match status" value="1"/>
</dbReference>
<keyword evidence="7" id="KW-1185">Reference proteome</keyword>
<evidence type="ECO:0000256" key="1">
    <source>
        <dbReference type="ARBA" id="ARBA00009437"/>
    </source>
</evidence>
<dbReference type="Gene3D" id="1.10.10.10">
    <property type="entry name" value="Winged helix-like DNA-binding domain superfamily/Winged helix DNA-binding domain"/>
    <property type="match status" value="1"/>
</dbReference>
<keyword evidence="2" id="KW-0805">Transcription regulation</keyword>
<evidence type="ECO:0000313" key="6">
    <source>
        <dbReference type="EMBL" id="MET1490687.1"/>
    </source>
</evidence>
<protein>
    <submittedName>
        <fullName evidence="6">LysR family transcriptional regulator</fullName>
    </submittedName>
</protein>
<dbReference type="CDD" id="cd08422">
    <property type="entry name" value="PBP2_CrgA_like"/>
    <property type="match status" value="1"/>
</dbReference>
<keyword evidence="3" id="KW-0238">DNA-binding</keyword>
<sequence>MDRFEAMHVFCKVVELGSFAAAADRLNMSTSAVSRQLAQLETLLSARLLNRSTRRISLTENGRAYYERCLLLLADLEEAEEMVGNASLNPRGTLRLTASISFGASHLAPALGEFARKYPEMKFDLQLSDRPLDLVEEGLDLAIRIGRQGSQNLVARRIGGVTLITCASAAYLAEHGTPQHPEELAHHACLAYSYAPDPEAWRFQGVTGDEFAVSFEAAITGNNGSALAEIAAAGRGVTRAPDFILGPLVTQGRLVRILPDWDNASMPIWAMYPSRRHLSARVRSFVSFLETWLAEPRQAVSPAIA</sequence>
<dbReference type="PANTHER" id="PTHR30537:SF35">
    <property type="entry name" value="TRANSCRIPTIONAL REGULATORY PROTEIN"/>
    <property type="match status" value="1"/>
</dbReference>
<dbReference type="PANTHER" id="PTHR30537">
    <property type="entry name" value="HTH-TYPE TRANSCRIPTIONAL REGULATOR"/>
    <property type="match status" value="1"/>
</dbReference>
<organism evidence="6 7">
    <name type="scientific">Uliginosibacterium paludis</name>
    <dbReference type="NCBI Taxonomy" id="1615952"/>
    <lineage>
        <taxon>Bacteria</taxon>
        <taxon>Pseudomonadati</taxon>
        <taxon>Pseudomonadota</taxon>
        <taxon>Betaproteobacteria</taxon>
        <taxon>Rhodocyclales</taxon>
        <taxon>Zoogloeaceae</taxon>
        <taxon>Uliginosibacterium</taxon>
    </lineage>
</organism>
<dbReference type="SUPFAM" id="SSF53850">
    <property type="entry name" value="Periplasmic binding protein-like II"/>
    <property type="match status" value="1"/>
</dbReference>
<dbReference type="EMBL" id="JBEWLZ010000006">
    <property type="protein sequence ID" value="MET1490687.1"/>
    <property type="molecule type" value="Genomic_DNA"/>
</dbReference>
<feature type="domain" description="HTH lysR-type" evidence="5">
    <location>
        <begin position="1"/>
        <end position="59"/>
    </location>
</feature>
<dbReference type="Pfam" id="PF03466">
    <property type="entry name" value="LysR_substrate"/>
    <property type="match status" value="1"/>
</dbReference>
<dbReference type="Pfam" id="PF00126">
    <property type="entry name" value="HTH_1"/>
    <property type="match status" value="1"/>
</dbReference>
<dbReference type="PROSITE" id="PS50931">
    <property type="entry name" value="HTH_LYSR"/>
    <property type="match status" value="1"/>
</dbReference>
<evidence type="ECO:0000259" key="5">
    <source>
        <dbReference type="PROSITE" id="PS50931"/>
    </source>
</evidence>
<dbReference type="RefSeq" id="WP_345927522.1">
    <property type="nucleotide sequence ID" value="NZ_JBDIVF010000004.1"/>
</dbReference>
<evidence type="ECO:0000256" key="2">
    <source>
        <dbReference type="ARBA" id="ARBA00023015"/>
    </source>
</evidence>
<dbReference type="InterPro" id="IPR000847">
    <property type="entry name" value="LysR_HTH_N"/>
</dbReference>
<dbReference type="InterPro" id="IPR036388">
    <property type="entry name" value="WH-like_DNA-bd_sf"/>
</dbReference>
<comment type="similarity">
    <text evidence="1">Belongs to the LysR transcriptional regulatory family.</text>
</comment>
<keyword evidence="4" id="KW-0804">Transcription</keyword>
<reference evidence="6 7" key="1">
    <citation type="submission" date="2024-07" db="EMBL/GenBank/DDBJ databases">
        <title>Uliginosibacterium paludis KCTC:42655.</title>
        <authorList>
            <person name="Kim M.K."/>
        </authorList>
    </citation>
    <scope>NUCLEOTIDE SEQUENCE [LARGE SCALE GENOMIC DNA]</scope>
    <source>
        <strain evidence="6 7">KCTC 42655</strain>
    </source>
</reference>
<evidence type="ECO:0000256" key="4">
    <source>
        <dbReference type="ARBA" id="ARBA00023163"/>
    </source>
</evidence>
<dbReference type="InterPro" id="IPR058163">
    <property type="entry name" value="LysR-type_TF_proteobact-type"/>
</dbReference>
<accession>A0ABV2CRZ7</accession>
<evidence type="ECO:0000256" key="3">
    <source>
        <dbReference type="ARBA" id="ARBA00023125"/>
    </source>
</evidence>
<proteinExistence type="inferred from homology"/>
<dbReference type="Proteomes" id="UP001548590">
    <property type="component" value="Unassembled WGS sequence"/>
</dbReference>
<comment type="caution">
    <text evidence="6">The sequence shown here is derived from an EMBL/GenBank/DDBJ whole genome shotgun (WGS) entry which is preliminary data.</text>
</comment>
<gene>
    <name evidence="6" type="ORF">ABVT11_12695</name>
</gene>
<name>A0ABV2CRZ7_9RHOO</name>
<dbReference type="InterPro" id="IPR005119">
    <property type="entry name" value="LysR_subst-bd"/>
</dbReference>
<dbReference type="SUPFAM" id="SSF46785">
    <property type="entry name" value="Winged helix' DNA-binding domain"/>
    <property type="match status" value="1"/>
</dbReference>
<evidence type="ECO:0000313" key="7">
    <source>
        <dbReference type="Proteomes" id="UP001548590"/>
    </source>
</evidence>